<reference evidence="2 3" key="1">
    <citation type="submission" date="2018-06" db="EMBL/GenBank/DDBJ databases">
        <title>Complete Genome Sequence of Ehrlichia minasensis Isolated From Cattle.</title>
        <authorList>
            <person name="Aguiar D.M."/>
            <person name="Araujo J.P.A.Jr."/>
            <person name="Nakazato L."/>
            <person name="Bard E."/>
            <person name="Cabezas-Cruz A."/>
        </authorList>
    </citation>
    <scope>NUCLEOTIDE SEQUENCE [LARGE SCALE GENOMIC DNA]</scope>
    <source>
        <strain evidence="2 3">B11</strain>
    </source>
</reference>
<dbReference type="InterPro" id="IPR021902">
    <property type="entry name" value="DUF3514"/>
</dbReference>
<accession>A0A4Q6I3I3</accession>
<protein>
    <submittedName>
        <fullName evidence="2">DUF3514 domain-containing protein</fullName>
    </submittedName>
</protein>
<feature type="region of interest" description="Disordered" evidence="1">
    <location>
        <begin position="23"/>
        <end position="45"/>
    </location>
</feature>
<dbReference type="Proteomes" id="UP000293377">
    <property type="component" value="Unassembled WGS sequence"/>
</dbReference>
<dbReference type="Pfam" id="PF12027">
    <property type="entry name" value="DUF3514"/>
    <property type="match status" value="1"/>
</dbReference>
<evidence type="ECO:0000256" key="1">
    <source>
        <dbReference type="SAM" id="MobiDB-lite"/>
    </source>
</evidence>
<feature type="compositionally biased region" description="Basic and acidic residues" evidence="1">
    <location>
        <begin position="28"/>
        <end position="44"/>
    </location>
</feature>
<name>A0A4Q6I3I3_9RICK</name>
<sequence>MLLVMRLLNKVLRGLMYSVDQCETSEENYERKEQNSDEESKGIDKYSQYQSKMCDVKTSSEKNLEAGGIYNLHHQSNDEEDLSRSEVFHNTGLHSEISDTIQSSDLQAEYLRQGARPKVCSSKPTETKKPNCIKNPAVEFYDWSNKCYKEIEPLLVRVKRKSKVGNIQSITSVAQSQSTEEVLFKSSSVEIEQVSEEGLTFGPVLLEADKANEQLVEVSEMKYLGSIIPKSETLKSHSEYTQCDLEDTFLSDVVDYEQEQEIIKMFEQVGFEDINQSLIVSDLCDAGVSESSVKKSKDNKALNVCIESVEASSVTMSQTASCNKSAMEHLQNGGIKADDVECGRSLQRQYQNRLYSFMDMHFRYSCDIIEEIFYVQDNRVFLHDNIMNFLVSEVSDYRLCGFILHLYSVLHCTLLLNRPEFCDNLIYNRYVGATSVLNVCLVDLLTNIQSTSMSFCRLKEIMHYHHVQRFPTIVTCYSSNFFSDVLQLLRSLASVKSGSTNCSRRVLNFAIVSCAIILGSMYSKMKVTSSRTRVNEDNKHTEVFGLMCYYVLYKMQYMYDVHSNMMVVIDDLYFPSMLIEQCSVNFLNIAKARIASDSMDFDVIMDDLTNSICLLMTKDNLAAFEQHIKEYACVYDSLVYDLDKFHGNAR</sequence>
<evidence type="ECO:0000313" key="3">
    <source>
        <dbReference type="Proteomes" id="UP000293377"/>
    </source>
</evidence>
<dbReference type="EMBL" id="QOHL01000024">
    <property type="protein sequence ID" value="RZB12415.1"/>
    <property type="molecule type" value="Genomic_DNA"/>
</dbReference>
<evidence type="ECO:0000313" key="2">
    <source>
        <dbReference type="EMBL" id="RZB12415.1"/>
    </source>
</evidence>
<comment type="caution">
    <text evidence="2">The sequence shown here is derived from an EMBL/GenBank/DDBJ whole genome shotgun (WGS) entry which is preliminary data.</text>
</comment>
<proteinExistence type="predicted"/>
<keyword evidence="3" id="KW-1185">Reference proteome</keyword>
<dbReference type="AlphaFoldDB" id="A0A4Q6I3I3"/>
<organism evidence="2 3">
    <name type="scientific">Ehrlichia minasensis</name>
    <dbReference type="NCBI Taxonomy" id="1242993"/>
    <lineage>
        <taxon>Bacteria</taxon>
        <taxon>Pseudomonadati</taxon>
        <taxon>Pseudomonadota</taxon>
        <taxon>Alphaproteobacteria</taxon>
        <taxon>Rickettsiales</taxon>
        <taxon>Anaplasmataceae</taxon>
        <taxon>Ehrlichia</taxon>
    </lineage>
</organism>
<gene>
    <name evidence="2" type="ORF">DRF75_04305</name>
</gene>